<reference evidence="1 2" key="1">
    <citation type="submission" date="2015-10" db="EMBL/GenBank/DDBJ databases">
        <title>Genome analyses suggest a sexual origin of heterokaryosis in a supposedly ancient asexual fungus.</title>
        <authorList>
            <person name="Ropars J."/>
            <person name="Sedzielewska K."/>
            <person name="Noel J."/>
            <person name="Charron P."/>
            <person name="Farinelli L."/>
            <person name="Marton T."/>
            <person name="Kruger M."/>
            <person name="Pelin A."/>
            <person name="Brachmann A."/>
            <person name="Corradi N."/>
        </authorList>
    </citation>
    <scope>NUCLEOTIDE SEQUENCE [LARGE SCALE GENOMIC DNA]</scope>
    <source>
        <strain evidence="1 2">A4</strain>
    </source>
</reference>
<keyword evidence="2" id="KW-1185">Reference proteome</keyword>
<accession>A0A2I1GVT6</accession>
<evidence type="ECO:0008006" key="3">
    <source>
        <dbReference type="Google" id="ProtNLM"/>
    </source>
</evidence>
<evidence type="ECO:0000313" key="2">
    <source>
        <dbReference type="Proteomes" id="UP000234323"/>
    </source>
</evidence>
<name>A0A2I1GVT6_9GLOM</name>
<organism evidence="1 2">
    <name type="scientific">Rhizophagus irregularis</name>
    <dbReference type="NCBI Taxonomy" id="588596"/>
    <lineage>
        <taxon>Eukaryota</taxon>
        <taxon>Fungi</taxon>
        <taxon>Fungi incertae sedis</taxon>
        <taxon>Mucoromycota</taxon>
        <taxon>Glomeromycotina</taxon>
        <taxon>Glomeromycetes</taxon>
        <taxon>Glomerales</taxon>
        <taxon>Glomeraceae</taxon>
        <taxon>Rhizophagus</taxon>
    </lineage>
</organism>
<gene>
    <name evidence="1" type="ORF">RhiirA4_467370</name>
</gene>
<dbReference type="AlphaFoldDB" id="A0A2I1GVT6"/>
<sequence>MSDTLYVNKESWAISWIHNQFTCDAQSTQRIESINNQIHDKIDRSTSLCDLVININDYVKCEEHFEKFEIERNALPTEQEQDIRQVLFKSLIKYVSQKIVLEVWHIQATGTSGIGHYVVLLNDGIHLCICLLLMNKGLICHHFFRIATYSQSAIYHITLISAHWYLKPNINQETLLQ</sequence>
<proteinExistence type="predicted"/>
<dbReference type="VEuPathDB" id="FungiDB:RhiirA1_388677"/>
<dbReference type="VEuPathDB" id="FungiDB:FUN_007624"/>
<dbReference type="VEuPathDB" id="FungiDB:RhiirFUN_025590"/>
<protein>
    <recommendedName>
        <fullName evidence="3">SWIM-type domain-containing protein</fullName>
    </recommendedName>
</protein>
<dbReference type="EMBL" id="LLXI01000915">
    <property type="protein sequence ID" value="PKY50743.1"/>
    <property type="molecule type" value="Genomic_DNA"/>
</dbReference>
<dbReference type="Proteomes" id="UP000234323">
    <property type="component" value="Unassembled WGS sequence"/>
</dbReference>
<evidence type="ECO:0000313" key="1">
    <source>
        <dbReference type="EMBL" id="PKY50743.1"/>
    </source>
</evidence>
<comment type="caution">
    <text evidence="1">The sequence shown here is derived from an EMBL/GenBank/DDBJ whole genome shotgun (WGS) entry which is preliminary data.</text>
</comment>